<keyword evidence="2 5" id="KW-0378">Hydrolase</keyword>
<reference evidence="9 10" key="1">
    <citation type="submission" date="2018-08" db="EMBL/GenBank/DDBJ databases">
        <title>A genome reference for cultivated species of the human gut microbiota.</title>
        <authorList>
            <person name="Zou Y."/>
            <person name="Xue W."/>
            <person name="Luo G."/>
        </authorList>
    </citation>
    <scope>NUCLEOTIDE SEQUENCE [LARGE SCALE GENOMIC DNA]</scope>
    <source>
        <strain evidence="9 10">AF22-12AC</strain>
    </source>
</reference>
<dbReference type="InterPro" id="IPR027785">
    <property type="entry name" value="UvrD-like_helicase_C"/>
</dbReference>
<evidence type="ECO:0000256" key="6">
    <source>
        <dbReference type="SAM" id="Coils"/>
    </source>
</evidence>
<dbReference type="RefSeq" id="WP_118098608.1">
    <property type="nucleotide sequence ID" value="NZ_QRVL01000025.1"/>
</dbReference>
<feature type="coiled-coil region" evidence="6">
    <location>
        <begin position="30"/>
        <end position="57"/>
    </location>
</feature>
<evidence type="ECO:0000256" key="2">
    <source>
        <dbReference type="ARBA" id="ARBA00022801"/>
    </source>
</evidence>
<evidence type="ECO:0000313" key="10">
    <source>
        <dbReference type="Proteomes" id="UP000266172"/>
    </source>
</evidence>
<organism evidence="9 10">
    <name type="scientific">Roseburia hominis</name>
    <dbReference type="NCBI Taxonomy" id="301301"/>
    <lineage>
        <taxon>Bacteria</taxon>
        <taxon>Bacillati</taxon>
        <taxon>Bacillota</taxon>
        <taxon>Clostridia</taxon>
        <taxon>Lachnospirales</taxon>
        <taxon>Lachnospiraceae</taxon>
        <taxon>Roseburia</taxon>
    </lineage>
</organism>
<dbReference type="Gene3D" id="3.40.50.300">
    <property type="entry name" value="P-loop containing nucleotide triphosphate hydrolases"/>
    <property type="match status" value="2"/>
</dbReference>
<name>A0A395V824_9FIRM</name>
<dbReference type="GO" id="GO:0016787">
    <property type="term" value="F:hydrolase activity"/>
    <property type="evidence" value="ECO:0007669"/>
    <property type="project" value="UniProtKB-UniRule"/>
</dbReference>
<dbReference type="Proteomes" id="UP000266172">
    <property type="component" value="Unassembled WGS sequence"/>
</dbReference>
<dbReference type="Gene3D" id="2.60.40.1760">
    <property type="entry name" value="glycosyl hydrolase (family 31)"/>
    <property type="match status" value="1"/>
</dbReference>
<dbReference type="GO" id="GO:0005975">
    <property type="term" value="P:carbohydrate metabolic process"/>
    <property type="evidence" value="ECO:0007669"/>
    <property type="project" value="InterPro"/>
</dbReference>
<dbReference type="EMBL" id="QRVL01000025">
    <property type="protein sequence ID" value="RGS36029.1"/>
    <property type="molecule type" value="Genomic_DNA"/>
</dbReference>
<sequence length="1070" mass="121234">MDKRSTSEEQKSGYLGLTRADEERHLADVISVAQQNLERAGADIRKVNEDLADLLETYDVKDKEGLALWNNATARLKENEYDLIRYEKARKKPYFGRIDFKDGISQEEETCYIGRAGIAKNGSEPVVLDWRAPIASVYYESSMGPCTYTVSSEGTYEMDLVRKRTYEIEQDVLKDFFDSDVVANDELLTKYLAKNKKAVLGEIIATIQKEQNVIIRRSPRTNVIIQGVAGSGKTTVAMHRISYILYNYKDDFRPEDFYIVGSNRILLNYITSVLPELDVYGIRQLTMEQLFVRLLYEDWDDARYSYHSMERDDPENSVKCDTEWFLDLKAYCEEYEKESVPAEDIYLEKTGKLLIGADEIRRYLKEHPADSMESKMLMLGEIVHSRYENEILGRDITFPAEEKKRLDRKYTMYFGKGKWEGSVYAFYQDFLAAQAARGREVTPPGNSFDVYDLAALAYIYKGIKETDPVREASHVVIDEAQDFGMMAYRCMDACLSGCTYTIMGDTSQNIHFQYGLNDWDELRRLILTGDYDAFGLLRKSYRNTVEISAYANEILRHGDFSIYPVEPIIRHGAGVCVEPVQGERALLNRAAETIQGWQRKGYETIAVICRDEEEAELVAARLAEDVPVKNGAKGETEEFGDGVMVLPVSYTKGLEFDAVLLFDPSEKKYPSDNGHVKLLYVAATRALHELTILHRGELSGILAGRAPQDKHIKEFAAEPLTKAREYEKPVRTKKEQMQQRRVEGAMDMAEREYFGPRRIAAKAPAAEEKTVIRPAASPAVRPQTETVRGQQAKTVHRPQTGAMHRPQAETVRGQQDMATSPAPAGKRPGPEGSNPSPYAFGTIPENTSLRVRGHAKGNHAVRWVKKSRSYVEMASMYGLMRITPVAPDIIRVSFVKGVTEKIAATGWMAKAEEAFSWSARESKSVVEIAAGEITVRVDKRSGAVSFWNRENQLLLAEDAAEPRVIGEEGSWVFFDWDKKERIKAKGMLDTDFLDVTLNARYISFGGKKHRMPLVLSNRGYGIAAAAKNTVLLCDIKTYGQYLYAEGERQLDYYFICGEKPENVITRYKGL</sequence>
<dbReference type="InterPro" id="IPR014016">
    <property type="entry name" value="UvrD-like_ATP-bd"/>
</dbReference>
<dbReference type="GO" id="GO:0000725">
    <property type="term" value="P:recombinational repair"/>
    <property type="evidence" value="ECO:0007669"/>
    <property type="project" value="TreeGrafter"/>
</dbReference>
<dbReference type="GO" id="GO:0003677">
    <property type="term" value="F:DNA binding"/>
    <property type="evidence" value="ECO:0007669"/>
    <property type="project" value="InterPro"/>
</dbReference>
<keyword evidence="4 5" id="KW-0067">ATP-binding</keyword>
<dbReference type="GO" id="GO:0005829">
    <property type="term" value="C:cytosol"/>
    <property type="evidence" value="ECO:0007669"/>
    <property type="project" value="TreeGrafter"/>
</dbReference>
<keyword evidence="1 5" id="KW-0547">Nucleotide-binding</keyword>
<evidence type="ECO:0000256" key="3">
    <source>
        <dbReference type="ARBA" id="ARBA00022806"/>
    </source>
</evidence>
<proteinExistence type="predicted"/>
<gene>
    <name evidence="9" type="ORF">DWX93_16055</name>
</gene>
<dbReference type="GO" id="GO:0030246">
    <property type="term" value="F:carbohydrate binding"/>
    <property type="evidence" value="ECO:0007669"/>
    <property type="project" value="InterPro"/>
</dbReference>
<feature type="binding site" evidence="5">
    <location>
        <begin position="227"/>
        <end position="234"/>
    </location>
    <ligand>
        <name>ATP</name>
        <dbReference type="ChEBI" id="CHEBI:30616"/>
    </ligand>
</feature>
<evidence type="ECO:0000256" key="1">
    <source>
        <dbReference type="ARBA" id="ARBA00022741"/>
    </source>
</evidence>
<dbReference type="SUPFAM" id="SSF52540">
    <property type="entry name" value="P-loop containing nucleoside triphosphate hydrolases"/>
    <property type="match status" value="1"/>
</dbReference>
<dbReference type="InterPro" id="IPR027417">
    <property type="entry name" value="P-loop_NTPase"/>
</dbReference>
<dbReference type="AlphaFoldDB" id="A0A395V824"/>
<evidence type="ECO:0000259" key="8">
    <source>
        <dbReference type="PROSITE" id="PS51198"/>
    </source>
</evidence>
<evidence type="ECO:0000256" key="5">
    <source>
        <dbReference type="PROSITE-ProRule" id="PRU00560"/>
    </source>
</evidence>
<dbReference type="PANTHER" id="PTHR11070:SF17">
    <property type="entry name" value="DNA HELICASE IV"/>
    <property type="match status" value="1"/>
</dbReference>
<dbReference type="InterPro" id="IPR011013">
    <property type="entry name" value="Gal_mutarotase_sf_dom"/>
</dbReference>
<protein>
    <submittedName>
        <fullName evidence="9">DUF4968 domain-containing protein</fullName>
    </submittedName>
</protein>
<evidence type="ECO:0000313" key="9">
    <source>
        <dbReference type="EMBL" id="RGS36029.1"/>
    </source>
</evidence>
<feature type="compositionally biased region" description="Polar residues" evidence="7">
    <location>
        <begin position="783"/>
        <end position="793"/>
    </location>
</feature>
<comment type="caution">
    <text evidence="9">The sequence shown here is derived from an EMBL/GenBank/DDBJ whole genome shotgun (WGS) entry which is preliminary data.</text>
</comment>
<feature type="region of interest" description="Disordered" evidence="7">
    <location>
        <begin position="776"/>
        <end position="838"/>
    </location>
</feature>
<dbReference type="InterPro" id="IPR000212">
    <property type="entry name" value="DNA_helicase_UvrD/REP"/>
</dbReference>
<evidence type="ECO:0000256" key="4">
    <source>
        <dbReference type="ARBA" id="ARBA00022840"/>
    </source>
</evidence>
<dbReference type="GO" id="GO:0043138">
    <property type="term" value="F:3'-5' DNA helicase activity"/>
    <property type="evidence" value="ECO:0007669"/>
    <property type="project" value="TreeGrafter"/>
</dbReference>
<dbReference type="PROSITE" id="PS51198">
    <property type="entry name" value="UVRD_HELICASE_ATP_BIND"/>
    <property type="match status" value="1"/>
</dbReference>
<accession>A0A395V824</accession>
<dbReference type="GO" id="GO:0005524">
    <property type="term" value="F:ATP binding"/>
    <property type="evidence" value="ECO:0007669"/>
    <property type="project" value="UniProtKB-UniRule"/>
</dbReference>
<keyword evidence="3 5" id="KW-0347">Helicase</keyword>
<dbReference type="SUPFAM" id="SSF74650">
    <property type="entry name" value="Galactose mutarotase-like"/>
    <property type="match status" value="1"/>
</dbReference>
<dbReference type="Pfam" id="PF13538">
    <property type="entry name" value="UvrD_C_2"/>
    <property type="match status" value="1"/>
</dbReference>
<dbReference type="PANTHER" id="PTHR11070">
    <property type="entry name" value="UVRD / RECB / PCRA DNA HELICASE FAMILY MEMBER"/>
    <property type="match status" value="1"/>
</dbReference>
<evidence type="ECO:0000256" key="7">
    <source>
        <dbReference type="SAM" id="MobiDB-lite"/>
    </source>
</evidence>
<feature type="domain" description="UvrD-like helicase ATP-binding" evidence="8">
    <location>
        <begin position="206"/>
        <end position="544"/>
    </location>
</feature>
<keyword evidence="6" id="KW-0175">Coiled coil</keyword>